<dbReference type="Pfam" id="PF04542">
    <property type="entry name" value="Sigma70_r2"/>
    <property type="match status" value="1"/>
</dbReference>
<dbReference type="SUPFAM" id="SSF88946">
    <property type="entry name" value="Sigma2 domain of RNA polymerase sigma factors"/>
    <property type="match status" value="1"/>
</dbReference>
<dbReference type="GO" id="GO:0006352">
    <property type="term" value="P:DNA-templated transcription initiation"/>
    <property type="evidence" value="ECO:0007669"/>
    <property type="project" value="InterPro"/>
</dbReference>
<evidence type="ECO:0000256" key="2">
    <source>
        <dbReference type="ARBA" id="ARBA00023015"/>
    </source>
</evidence>
<dbReference type="PANTHER" id="PTHR43133">
    <property type="entry name" value="RNA POLYMERASE ECF-TYPE SIGMA FACTO"/>
    <property type="match status" value="1"/>
</dbReference>
<dbReference type="InterPro" id="IPR039425">
    <property type="entry name" value="RNA_pol_sigma-70-like"/>
</dbReference>
<evidence type="ECO:0000259" key="6">
    <source>
        <dbReference type="Pfam" id="PF08281"/>
    </source>
</evidence>
<dbReference type="InterPro" id="IPR013249">
    <property type="entry name" value="RNA_pol_sigma70_r4_t2"/>
</dbReference>
<dbReference type="InterPro" id="IPR007627">
    <property type="entry name" value="RNA_pol_sigma70_r2"/>
</dbReference>
<dbReference type="NCBIfam" id="TIGR02937">
    <property type="entry name" value="sigma70-ECF"/>
    <property type="match status" value="1"/>
</dbReference>
<gene>
    <name evidence="7" type="ORF">IRI77_14015</name>
</gene>
<accession>A0A7S7NWF2</accession>
<organism evidence="7 8">
    <name type="scientific">Paludibaculum fermentans</name>
    <dbReference type="NCBI Taxonomy" id="1473598"/>
    <lineage>
        <taxon>Bacteria</taxon>
        <taxon>Pseudomonadati</taxon>
        <taxon>Acidobacteriota</taxon>
        <taxon>Terriglobia</taxon>
        <taxon>Bryobacterales</taxon>
        <taxon>Bryobacteraceae</taxon>
        <taxon>Paludibaculum</taxon>
    </lineage>
</organism>
<dbReference type="Pfam" id="PF08281">
    <property type="entry name" value="Sigma70_r4_2"/>
    <property type="match status" value="1"/>
</dbReference>
<keyword evidence="4" id="KW-0804">Transcription</keyword>
<evidence type="ECO:0000256" key="3">
    <source>
        <dbReference type="ARBA" id="ARBA00023082"/>
    </source>
</evidence>
<evidence type="ECO:0000256" key="1">
    <source>
        <dbReference type="ARBA" id="ARBA00010641"/>
    </source>
</evidence>
<dbReference type="InterPro" id="IPR013325">
    <property type="entry name" value="RNA_pol_sigma_r2"/>
</dbReference>
<dbReference type="GO" id="GO:0016987">
    <property type="term" value="F:sigma factor activity"/>
    <property type="evidence" value="ECO:0007669"/>
    <property type="project" value="UniProtKB-KW"/>
</dbReference>
<feature type="domain" description="RNA polymerase sigma factor 70 region 4 type 2" evidence="6">
    <location>
        <begin position="139"/>
        <end position="189"/>
    </location>
</feature>
<evidence type="ECO:0000313" key="8">
    <source>
        <dbReference type="Proteomes" id="UP000593892"/>
    </source>
</evidence>
<keyword evidence="3" id="KW-0731">Sigma factor</keyword>
<keyword evidence="2" id="KW-0805">Transcription regulation</keyword>
<dbReference type="EMBL" id="CP063849">
    <property type="protein sequence ID" value="QOY91009.1"/>
    <property type="molecule type" value="Genomic_DNA"/>
</dbReference>
<comment type="similarity">
    <text evidence="1">Belongs to the sigma-70 factor family. ECF subfamily.</text>
</comment>
<keyword evidence="8" id="KW-1185">Reference proteome</keyword>
<evidence type="ECO:0000259" key="5">
    <source>
        <dbReference type="Pfam" id="PF04542"/>
    </source>
</evidence>
<dbReference type="RefSeq" id="WP_194452664.1">
    <property type="nucleotide sequence ID" value="NZ_CP063849.1"/>
</dbReference>
<dbReference type="SUPFAM" id="SSF88659">
    <property type="entry name" value="Sigma3 and sigma4 domains of RNA polymerase sigma factors"/>
    <property type="match status" value="1"/>
</dbReference>
<evidence type="ECO:0000256" key="4">
    <source>
        <dbReference type="ARBA" id="ARBA00023163"/>
    </source>
</evidence>
<dbReference type="InterPro" id="IPR014284">
    <property type="entry name" value="RNA_pol_sigma-70_dom"/>
</dbReference>
<dbReference type="CDD" id="cd06171">
    <property type="entry name" value="Sigma70_r4"/>
    <property type="match status" value="1"/>
</dbReference>
<dbReference type="InterPro" id="IPR013324">
    <property type="entry name" value="RNA_pol_sigma_r3/r4-like"/>
</dbReference>
<protein>
    <submittedName>
        <fullName evidence="7">Sigma-70 family RNA polymerase sigma factor</fullName>
    </submittedName>
</protein>
<sequence>MDRIYNPVFAGVPDSTLVALAQRGDNQAFTELIERHTPLAKRMAFSVLRDETNAEDEVQNAFWKAYEHIGQFQQDAKFSTWLSRIVVNECLMRLRKERRMRVMYLDDGLDGEETVTLDLPDQALTPESALAKTEIGAVLREEIRKIPTLLRDVFILREVQELSMDEVAGKLGITVAAAKSRLLRARQELRVRLHRHCGRQGAATLTA</sequence>
<name>A0A7S7NWF2_PALFE</name>
<dbReference type="Gene3D" id="1.10.1740.10">
    <property type="match status" value="1"/>
</dbReference>
<dbReference type="GO" id="GO:0003677">
    <property type="term" value="F:DNA binding"/>
    <property type="evidence" value="ECO:0007669"/>
    <property type="project" value="InterPro"/>
</dbReference>
<dbReference type="InterPro" id="IPR036388">
    <property type="entry name" value="WH-like_DNA-bd_sf"/>
</dbReference>
<feature type="domain" description="RNA polymerase sigma-70 region 2" evidence="5">
    <location>
        <begin position="32"/>
        <end position="99"/>
    </location>
</feature>
<proteinExistence type="inferred from homology"/>
<dbReference type="AlphaFoldDB" id="A0A7S7NWF2"/>
<dbReference type="Gene3D" id="1.10.10.10">
    <property type="entry name" value="Winged helix-like DNA-binding domain superfamily/Winged helix DNA-binding domain"/>
    <property type="match status" value="1"/>
</dbReference>
<evidence type="ECO:0000313" key="7">
    <source>
        <dbReference type="EMBL" id="QOY91009.1"/>
    </source>
</evidence>
<dbReference type="PANTHER" id="PTHR43133:SF51">
    <property type="entry name" value="RNA POLYMERASE SIGMA FACTOR"/>
    <property type="match status" value="1"/>
</dbReference>
<reference evidence="7 8" key="1">
    <citation type="submission" date="2020-10" db="EMBL/GenBank/DDBJ databases">
        <title>Complete genome sequence of Paludibaculum fermentans P105T, a facultatively anaerobic acidobacterium capable of dissimilatory Fe(III) reduction.</title>
        <authorList>
            <person name="Dedysh S.N."/>
            <person name="Beletsky A.V."/>
            <person name="Kulichevskaya I.S."/>
            <person name="Mardanov A.V."/>
            <person name="Ravin N.V."/>
        </authorList>
    </citation>
    <scope>NUCLEOTIDE SEQUENCE [LARGE SCALE GENOMIC DNA]</scope>
    <source>
        <strain evidence="7 8">P105</strain>
    </source>
</reference>
<dbReference type="Proteomes" id="UP000593892">
    <property type="component" value="Chromosome"/>
</dbReference>
<dbReference type="KEGG" id="pfer:IRI77_14015"/>